<name>A0ABR6ZIK1_9BURK</name>
<keyword evidence="2" id="KW-1185">Reference proteome</keyword>
<sequence length="128" mass="14485">MNSLQIAELVNLIVQEIAYTAPKGWRKIVHYYELLSCDDGTKRNKSTARCWCSPEMTKYDGHEVGGSCETIDALEELHEVSIKNGDEWTGFLLVIDEEGKFSSQFFYNSTPLLDGNYSELHKILDSAS</sequence>
<dbReference type="EMBL" id="JACOFX010000041">
    <property type="protein sequence ID" value="MBC3911562.1"/>
    <property type="molecule type" value="Genomic_DNA"/>
</dbReference>
<dbReference type="Proteomes" id="UP000646911">
    <property type="component" value="Unassembled WGS sequence"/>
</dbReference>
<evidence type="ECO:0000313" key="2">
    <source>
        <dbReference type="Proteomes" id="UP000646911"/>
    </source>
</evidence>
<reference evidence="1 2" key="1">
    <citation type="submission" date="2020-08" db="EMBL/GenBank/DDBJ databases">
        <title>Novel species isolated from subtropical streams in China.</title>
        <authorList>
            <person name="Lu H."/>
        </authorList>
    </citation>
    <scope>NUCLEOTIDE SEQUENCE [LARGE SCALE GENOMIC DNA]</scope>
    <source>
        <strain evidence="1 2">NL8W</strain>
    </source>
</reference>
<evidence type="ECO:0000313" key="1">
    <source>
        <dbReference type="EMBL" id="MBC3911562.1"/>
    </source>
</evidence>
<dbReference type="Gene3D" id="3.30.500.20">
    <property type="entry name" value="BH3703-like domains"/>
    <property type="match status" value="1"/>
</dbReference>
<accession>A0ABR6ZIK1</accession>
<gene>
    <name evidence="1" type="ORF">H8L47_28765</name>
</gene>
<dbReference type="RefSeq" id="WP_186957266.1">
    <property type="nucleotide sequence ID" value="NZ_JACOFX010000041.1"/>
</dbReference>
<organism evidence="1 2">
    <name type="scientific">Undibacterium umbellatum</name>
    <dbReference type="NCBI Taxonomy" id="2762300"/>
    <lineage>
        <taxon>Bacteria</taxon>
        <taxon>Pseudomonadati</taxon>
        <taxon>Pseudomonadota</taxon>
        <taxon>Betaproteobacteria</taxon>
        <taxon>Burkholderiales</taxon>
        <taxon>Oxalobacteraceae</taxon>
        <taxon>Undibacterium</taxon>
    </lineage>
</organism>
<dbReference type="InterPro" id="IPR036170">
    <property type="entry name" value="YezG-like_sf"/>
</dbReference>
<protein>
    <recommendedName>
        <fullName evidence="3">DUF600 family protein</fullName>
    </recommendedName>
</protein>
<evidence type="ECO:0008006" key="3">
    <source>
        <dbReference type="Google" id="ProtNLM"/>
    </source>
</evidence>
<comment type="caution">
    <text evidence="1">The sequence shown here is derived from an EMBL/GenBank/DDBJ whole genome shotgun (WGS) entry which is preliminary data.</text>
</comment>
<dbReference type="SUPFAM" id="SSF160424">
    <property type="entry name" value="BH3703-like"/>
    <property type="match status" value="1"/>
</dbReference>
<proteinExistence type="predicted"/>